<dbReference type="Pfam" id="PF14520">
    <property type="entry name" value="HHH_5"/>
    <property type="match status" value="1"/>
</dbReference>
<dbReference type="InterPro" id="IPR036876">
    <property type="entry name" value="UVR_dom_sf"/>
</dbReference>
<proteinExistence type="inferred from homology"/>
<sequence length="611" mass="68171">MSGENFDHRSFLQQLGTQPGVYRMYGAADELLYVGKAGNLKKRVGSYFLRASGNPRIEAMVAQIRRIEVTITRTEDEALLLEANLIKEYRPRYNVMYRDDKSYPYLRFTTHRYPRIAFYRGARSGADRYFGPFPSASAVRETLTTLQKLFLLRPCRDNFFAHRTRPCLQHQIKRCSAPCVDLISEADYARELDKAARLLEGKADALGDELRREMETAAEALDFERAARVRDQIAALNRVRESRAMAGGAEDLDVLVVAPHASSSCVLVMSVRGGANLGHRSHFPKHQTGTEPEELLESFISQHYLEQPPPPEILVSHPPEQTAMLEEALSQHAGRRVVISLPQRGLKRRLLDMAVATAAQALSAHLQEAASMDSRLLELQEALDLEAPPRRLECFDISHTQGEKPVASCVVFNEQGPLKSAYRKFNIELSGAKGGEEITPGDDYAAIHQAVKRRFARVKSGEIGRPDVLFIDGGAGQLNAALAALDELELEGLRVVAIAKGPTRRPGLEELILPEREQALRLPADSPALHLIQRIRDEAHRFAITGHRGRRDKARVSSGLELIEGLGPARRRALLKTFGGLTQIKRANIDDLARVEGVSRTLAERIYAHFH</sequence>
<keyword evidence="6 7" id="KW-0742">SOS response</keyword>
<dbReference type="InterPro" id="IPR000305">
    <property type="entry name" value="GIY-YIG_endonuc"/>
</dbReference>
<evidence type="ECO:0000256" key="1">
    <source>
        <dbReference type="ARBA" id="ARBA00022490"/>
    </source>
</evidence>
<dbReference type="Pfam" id="PF01541">
    <property type="entry name" value="GIY-YIG"/>
    <property type="match status" value="1"/>
</dbReference>
<comment type="similarity">
    <text evidence="7">Belongs to the UvrC family.</text>
</comment>
<feature type="domain" description="UVR" evidence="8">
    <location>
        <begin position="204"/>
        <end position="239"/>
    </location>
</feature>
<dbReference type="PROSITE" id="PS50151">
    <property type="entry name" value="UVR"/>
    <property type="match status" value="1"/>
</dbReference>
<dbReference type="RefSeq" id="WP_093286961.1">
    <property type="nucleotide sequence ID" value="NZ_FOFS01000010.1"/>
</dbReference>
<dbReference type="Pfam" id="PF02151">
    <property type="entry name" value="UVR"/>
    <property type="match status" value="1"/>
</dbReference>
<dbReference type="OrthoDB" id="9804933at2"/>
<keyword evidence="2 7" id="KW-0227">DNA damage</keyword>
<evidence type="ECO:0000256" key="5">
    <source>
        <dbReference type="ARBA" id="ARBA00023204"/>
    </source>
</evidence>
<evidence type="ECO:0000256" key="7">
    <source>
        <dbReference type="HAMAP-Rule" id="MF_00203"/>
    </source>
</evidence>
<dbReference type="GO" id="GO:0005737">
    <property type="term" value="C:cytoplasm"/>
    <property type="evidence" value="ECO:0007669"/>
    <property type="project" value="UniProtKB-SubCell"/>
</dbReference>
<evidence type="ECO:0000256" key="3">
    <source>
        <dbReference type="ARBA" id="ARBA00022769"/>
    </source>
</evidence>
<dbReference type="SUPFAM" id="SSF46600">
    <property type="entry name" value="C-terminal UvrC-binding domain of UvrB"/>
    <property type="match status" value="1"/>
</dbReference>
<dbReference type="FunFam" id="3.40.1440.10:FF:000001">
    <property type="entry name" value="UvrABC system protein C"/>
    <property type="match status" value="1"/>
</dbReference>
<dbReference type="FunFam" id="3.30.420.340:FF:000001">
    <property type="entry name" value="UvrABC system protein C"/>
    <property type="match status" value="1"/>
</dbReference>
<dbReference type="Pfam" id="PF08459">
    <property type="entry name" value="UvrC_RNaseH_dom"/>
    <property type="match status" value="1"/>
</dbReference>
<keyword evidence="12" id="KW-1185">Reference proteome</keyword>
<dbReference type="STRING" id="489703.SAMN04488038_11061"/>
<dbReference type="GO" id="GO:0003677">
    <property type="term" value="F:DNA binding"/>
    <property type="evidence" value="ECO:0007669"/>
    <property type="project" value="UniProtKB-UniRule"/>
</dbReference>
<dbReference type="Gene3D" id="3.30.420.340">
    <property type="entry name" value="UvrC, RNAse H endonuclease domain"/>
    <property type="match status" value="1"/>
</dbReference>
<dbReference type="EMBL" id="FOFS01000010">
    <property type="protein sequence ID" value="SEQ74610.1"/>
    <property type="molecule type" value="Genomic_DNA"/>
</dbReference>
<comment type="subunit">
    <text evidence="7">Interacts with UvrB in an incision complex.</text>
</comment>
<accession>A0A1H9IJ22</accession>
<dbReference type="Pfam" id="PF22920">
    <property type="entry name" value="UvrC_RNaseH"/>
    <property type="match status" value="1"/>
</dbReference>
<evidence type="ECO:0000259" key="9">
    <source>
        <dbReference type="PROSITE" id="PS50164"/>
    </source>
</evidence>
<keyword evidence="3 7" id="KW-0228">DNA excision</keyword>
<dbReference type="SUPFAM" id="SSF47781">
    <property type="entry name" value="RuvA domain 2-like"/>
    <property type="match status" value="1"/>
</dbReference>
<dbReference type="PANTHER" id="PTHR30562:SF1">
    <property type="entry name" value="UVRABC SYSTEM PROTEIN C"/>
    <property type="match status" value="1"/>
</dbReference>
<dbReference type="HAMAP" id="MF_00203">
    <property type="entry name" value="UvrC"/>
    <property type="match status" value="1"/>
</dbReference>
<dbReference type="Gene3D" id="3.40.1440.10">
    <property type="entry name" value="GIY-YIG endonuclease"/>
    <property type="match status" value="1"/>
</dbReference>
<keyword evidence="1 7" id="KW-0963">Cytoplasm</keyword>
<gene>
    <name evidence="7" type="primary">uvrC</name>
    <name evidence="11" type="ORF">SAMN04488038_11061</name>
</gene>
<organism evidence="11 12">
    <name type="scientific">Solimonas aquatica</name>
    <dbReference type="NCBI Taxonomy" id="489703"/>
    <lineage>
        <taxon>Bacteria</taxon>
        <taxon>Pseudomonadati</taxon>
        <taxon>Pseudomonadota</taxon>
        <taxon>Gammaproteobacteria</taxon>
        <taxon>Nevskiales</taxon>
        <taxon>Nevskiaceae</taxon>
        <taxon>Solimonas</taxon>
    </lineage>
</organism>
<dbReference type="PROSITE" id="PS50165">
    <property type="entry name" value="UVRC"/>
    <property type="match status" value="1"/>
</dbReference>
<dbReference type="SMART" id="SM00465">
    <property type="entry name" value="GIYc"/>
    <property type="match status" value="1"/>
</dbReference>
<evidence type="ECO:0000313" key="11">
    <source>
        <dbReference type="EMBL" id="SEQ74610.1"/>
    </source>
</evidence>
<evidence type="ECO:0000313" key="12">
    <source>
        <dbReference type="Proteomes" id="UP000199233"/>
    </source>
</evidence>
<dbReference type="InterPro" id="IPR047296">
    <property type="entry name" value="GIY-YIG_UvrC_Cho"/>
</dbReference>
<dbReference type="GO" id="GO:0009381">
    <property type="term" value="F:excinuclease ABC activity"/>
    <property type="evidence" value="ECO:0007669"/>
    <property type="project" value="UniProtKB-UniRule"/>
</dbReference>
<dbReference type="AlphaFoldDB" id="A0A1H9IJ22"/>
<feature type="domain" description="GIY-YIG" evidence="9">
    <location>
        <begin position="17"/>
        <end position="95"/>
    </location>
</feature>
<evidence type="ECO:0000256" key="4">
    <source>
        <dbReference type="ARBA" id="ARBA00022881"/>
    </source>
</evidence>
<dbReference type="InterPro" id="IPR001162">
    <property type="entry name" value="UvrC_RNase_H_dom"/>
</dbReference>
<evidence type="ECO:0000259" key="10">
    <source>
        <dbReference type="PROSITE" id="PS50165"/>
    </source>
</evidence>
<keyword evidence="4 7" id="KW-0267">Excision nuclease</keyword>
<dbReference type="InterPro" id="IPR035901">
    <property type="entry name" value="GIY-YIG_endonuc_sf"/>
</dbReference>
<feature type="domain" description="UvrC family homology region profile" evidence="10">
    <location>
        <begin position="254"/>
        <end position="481"/>
    </location>
</feature>
<dbReference type="Gene3D" id="1.10.150.20">
    <property type="entry name" value="5' to 3' exonuclease, C-terminal subdomain"/>
    <property type="match status" value="1"/>
</dbReference>
<evidence type="ECO:0000256" key="2">
    <source>
        <dbReference type="ARBA" id="ARBA00022763"/>
    </source>
</evidence>
<evidence type="ECO:0000256" key="6">
    <source>
        <dbReference type="ARBA" id="ARBA00023236"/>
    </source>
</evidence>
<dbReference type="GO" id="GO:0009432">
    <property type="term" value="P:SOS response"/>
    <property type="evidence" value="ECO:0007669"/>
    <property type="project" value="UniProtKB-UniRule"/>
</dbReference>
<dbReference type="NCBIfam" id="NF001824">
    <property type="entry name" value="PRK00558.1-5"/>
    <property type="match status" value="1"/>
</dbReference>
<dbReference type="Gene3D" id="4.10.860.10">
    <property type="entry name" value="UVR domain"/>
    <property type="match status" value="1"/>
</dbReference>
<dbReference type="PANTHER" id="PTHR30562">
    <property type="entry name" value="UVRC/OXIDOREDUCTASE"/>
    <property type="match status" value="1"/>
</dbReference>
<dbReference type="InterPro" id="IPR010994">
    <property type="entry name" value="RuvA_2-like"/>
</dbReference>
<name>A0A1H9IJ22_9GAMM</name>
<evidence type="ECO:0000259" key="8">
    <source>
        <dbReference type="PROSITE" id="PS50151"/>
    </source>
</evidence>
<dbReference type="PROSITE" id="PS50164">
    <property type="entry name" value="GIY_YIG"/>
    <property type="match status" value="1"/>
</dbReference>
<comment type="function">
    <text evidence="7">The UvrABC repair system catalyzes the recognition and processing of DNA lesions. UvrC both incises the 5' and 3' sides of the lesion. The N-terminal half is responsible for the 3' incision and the C-terminal half is responsible for the 5' incision.</text>
</comment>
<dbReference type="InterPro" id="IPR001943">
    <property type="entry name" value="UVR_dom"/>
</dbReference>
<dbReference type="InterPro" id="IPR050066">
    <property type="entry name" value="UvrABC_protein_C"/>
</dbReference>
<reference evidence="12" key="1">
    <citation type="submission" date="2016-10" db="EMBL/GenBank/DDBJ databases">
        <authorList>
            <person name="Varghese N."/>
            <person name="Submissions S."/>
        </authorList>
    </citation>
    <scope>NUCLEOTIDE SEQUENCE [LARGE SCALE GENOMIC DNA]</scope>
    <source>
        <strain evidence="12">DSM 25927</strain>
    </source>
</reference>
<keyword evidence="5 7" id="KW-0234">DNA repair</keyword>
<dbReference type="Proteomes" id="UP000199233">
    <property type="component" value="Unassembled WGS sequence"/>
</dbReference>
<comment type="subcellular location">
    <subcellularLocation>
        <location evidence="7">Cytoplasm</location>
    </subcellularLocation>
</comment>
<dbReference type="GO" id="GO:0006289">
    <property type="term" value="P:nucleotide-excision repair"/>
    <property type="evidence" value="ECO:0007669"/>
    <property type="project" value="UniProtKB-UniRule"/>
</dbReference>
<dbReference type="InterPro" id="IPR038476">
    <property type="entry name" value="UvrC_RNase_H_dom_sf"/>
</dbReference>
<dbReference type="CDD" id="cd10434">
    <property type="entry name" value="GIY-YIG_UvrC_Cho"/>
    <property type="match status" value="1"/>
</dbReference>
<dbReference type="GO" id="GO:0009380">
    <property type="term" value="C:excinuclease repair complex"/>
    <property type="evidence" value="ECO:0007669"/>
    <property type="project" value="InterPro"/>
</dbReference>
<dbReference type="NCBIfam" id="TIGR00194">
    <property type="entry name" value="uvrC"/>
    <property type="match status" value="1"/>
</dbReference>
<dbReference type="SUPFAM" id="SSF82771">
    <property type="entry name" value="GIY-YIG endonuclease"/>
    <property type="match status" value="1"/>
</dbReference>
<dbReference type="InterPro" id="IPR004791">
    <property type="entry name" value="UvrC"/>
</dbReference>
<protein>
    <recommendedName>
        <fullName evidence="7">UvrABC system protein C</fullName>
        <shortName evidence="7">Protein UvrC</shortName>
    </recommendedName>
    <alternativeName>
        <fullName evidence="7">Excinuclease ABC subunit C</fullName>
    </alternativeName>
</protein>